<dbReference type="AlphaFoldDB" id="A0A0D7BK22"/>
<gene>
    <name evidence="1" type="ORF">CYLTODRAFT_164282</name>
</gene>
<evidence type="ECO:0000313" key="2">
    <source>
        <dbReference type="Proteomes" id="UP000054007"/>
    </source>
</evidence>
<protein>
    <submittedName>
        <fullName evidence="1">Uncharacterized protein</fullName>
    </submittedName>
</protein>
<reference evidence="1 2" key="1">
    <citation type="journal article" date="2015" name="Fungal Genet. Biol.">
        <title>Evolution of novel wood decay mechanisms in Agaricales revealed by the genome sequences of Fistulina hepatica and Cylindrobasidium torrendii.</title>
        <authorList>
            <person name="Floudas D."/>
            <person name="Held B.W."/>
            <person name="Riley R."/>
            <person name="Nagy L.G."/>
            <person name="Koehler G."/>
            <person name="Ransdell A.S."/>
            <person name="Younus H."/>
            <person name="Chow J."/>
            <person name="Chiniquy J."/>
            <person name="Lipzen A."/>
            <person name="Tritt A."/>
            <person name="Sun H."/>
            <person name="Haridas S."/>
            <person name="LaButti K."/>
            <person name="Ohm R.A."/>
            <person name="Kues U."/>
            <person name="Blanchette R.A."/>
            <person name="Grigoriev I.V."/>
            <person name="Minto R.E."/>
            <person name="Hibbett D.S."/>
        </authorList>
    </citation>
    <scope>NUCLEOTIDE SEQUENCE [LARGE SCALE GENOMIC DNA]</scope>
    <source>
        <strain evidence="1 2">FP15055 ss-10</strain>
    </source>
</reference>
<sequence length="123" mass="13211">MFCIGLLPSSSSGIDSSVPVKTFAPRFDVLRPLACDAPVLRLLVACPLERPFRVREISRSASSRGFSIAAHLLFLHAALSSCSKFFITANPSFLNRSAVPFDVLCGFMNGGSMFVGQARAQGE</sequence>
<dbReference type="Proteomes" id="UP000054007">
    <property type="component" value="Unassembled WGS sequence"/>
</dbReference>
<name>A0A0D7BK22_9AGAR</name>
<keyword evidence="2" id="KW-1185">Reference proteome</keyword>
<organism evidence="1 2">
    <name type="scientific">Cylindrobasidium torrendii FP15055 ss-10</name>
    <dbReference type="NCBI Taxonomy" id="1314674"/>
    <lineage>
        <taxon>Eukaryota</taxon>
        <taxon>Fungi</taxon>
        <taxon>Dikarya</taxon>
        <taxon>Basidiomycota</taxon>
        <taxon>Agaricomycotina</taxon>
        <taxon>Agaricomycetes</taxon>
        <taxon>Agaricomycetidae</taxon>
        <taxon>Agaricales</taxon>
        <taxon>Marasmiineae</taxon>
        <taxon>Physalacriaceae</taxon>
        <taxon>Cylindrobasidium</taxon>
    </lineage>
</organism>
<proteinExistence type="predicted"/>
<evidence type="ECO:0000313" key="1">
    <source>
        <dbReference type="EMBL" id="KIY70817.1"/>
    </source>
</evidence>
<accession>A0A0D7BK22</accession>
<dbReference type="EMBL" id="KN880462">
    <property type="protein sequence ID" value="KIY70817.1"/>
    <property type="molecule type" value="Genomic_DNA"/>
</dbReference>